<dbReference type="PANTHER" id="PTHR45628">
    <property type="entry name" value="VOLTAGE-DEPENDENT CALCIUM CHANNEL TYPE A SUBUNIT ALPHA-1"/>
    <property type="match status" value="1"/>
</dbReference>
<keyword evidence="5 17" id="KW-0812">Transmembrane</keyword>
<dbReference type="FunFam" id="1.10.287.70:FF:000107">
    <property type="entry name" value="Voltage-dependent L-type calcium channel subunit alpha"/>
    <property type="match status" value="1"/>
</dbReference>
<dbReference type="Proteomes" id="UP000274429">
    <property type="component" value="Unassembled WGS sequence"/>
</dbReference>
<feature type="transmembrane region" description="Helical" evidence="17">
    <location>
        <begin position="589"/>
        <end position="609"/>
    </location>
</feature>
<gene>
    <name evidence="19" type="ORF">TTAC_LOCUS6745</name>
</gene>
<dbReference type="InterPro" id="IPR050599">
    <property type="entry name" value="VDCC_alpha-1_subunit"/>
</dbReference>
<name>A0A158RE73_HYDTA</name>
<comment type="similarity">
    <text evidence="15">Belongs to the calcium channel alpha-1 subunit (TC 1.A.1.11) family.</text>
</comment>
<evidence type="ECO:0000256" key="17">
    <source>
        <dbReference type="SAM" id="Phobius"/>
    </source>
</evidence>
<feature type="transmembrane region" description="Helical" evidence="17">
    <location>
        <begin position="1161"/>
        <end position="1180"/>
    </location>
</feature>
<feature type="transmembrane region" description="Helical" evidence="17">
    <location>
        <begin position="907"/>
        <end position="926"/>
    </location>
</feature>
<dbReference type="FunFam" id="1.20.120.350:FF:000095">
    <property type="entry name" value="Voltage-gated Ca2+ channel, alpha subunit"/>
    <property type="match status" value="1"/>
</dbReference>
<evidence type="ECO:0000256" key="10">
    <source>
        <dbReference type="ARBA" id="ARBA00022989"/>
    </source>
</evidence>
<dbReference type="GO" id="GO:0098703">
    <property type="term" value="P:calcium ion import across plasma membrane"/>
    <property type="evidence" value="ECO:0007669"/>
    <property type="project" value="TreeGrafter"/>
</dbReference>
<comment type="function">
    <text evidence="15">Voltage-sensitive calcium channels (VSCC) mediate the entry of calcium ions into excitable cells and are also involved in a variety of calcium-dependent processes, including muscle contraction, hormone or neurotransmitter release, gene expression, cell motility, cell division and cell death.</text>
</comment>
<dbReference type="FunFam" id="1.10.287.70:FF:000117">
    <property type="entry name" value="Voltage-gated Ca2+ channel, alpha subunit"/>
    <property type="match status" value="1"/>
</dbReference>
<feature type="compositionally biased region" description="Gly residues" evidence="16">
    <location>
        <begin position="1807"/>
        <end position="1820"/>
    </location>
</feature>
<dbReference type="FunFam" id="1.20.120.350:FF:000001">
    <property type="entry name" value="Voltage-dependent L-type calcium channel subunit alpha"/>
    <property type="match status" value="1"/>
</dbReference>
<accession>A0A158RE73</accession>
<feature type="transmembrane region" description="Helical" evidence="17">
    <location>
        <begin position="528"/>
        <end position="547"/>
    </location>
</feature>
<evidence type="ECO:0000256" key="13">
    <source>
        <dbReference type="ARBA" id="ARBA00023303"/>
    </source>
</evidence>
<keyword evidence="7" id="KW-0677">Repeat</keyword>
<evidence type="ECO:0000256" key="2">
    <source>
        <dbReference type="ARBA" id="ARBA00022448"/>
    </source>
</evidence>
<evidence type="ECO:0000256" key="3">
    <source>
        <dbReference type="ARBA" id="ARBA00022568"/>
    </source>
</evidence>
<keyword evidence="13" id="KW-0407">Ion channel</keyword>
<evidence type="ECO:0000256" key="11">
    <source>
        <dbReference type="ARBA" id="ARBA00023065"/>
    </source>
</evidence>
<dbReference type="Gene3D" id="6.10.250.2500">
    <property type="match status" value="1"/>
</dbReference>
<keyword evidence="8 14" id="KW-0106">Calcium</keyword>
<dbReference type="InterPro" id="IPR014873">
    <property type="entry name" value="VDCC_a1su_IQ"/>
</dbReference>
<evidence type="ECO:0000313" key="20">
    <source>
        <dbReference type="Proteomes" id="UP000274429"/>
    </source>
</evidence>
<feature type="transmembrane region" description="Helical" evidence="17">
    <location>
        <begin position="497"/>
        <end position="516"/>
    </location>
</feature>
<dbReference type="Gene3D" id="1.20.120.350">
    <property type="entry name" value="Voltage-gated potassium channels. Chain C"/>
    <property type="match status" value="4"/>
</dbReference>
<evidence type="ECO:0000256" key="12">
    <source>
        <dbReference type="ARBA" id="ARBA00023136"/>
    </source>
</evidence>
<dbReference type="SMART" id="SM01062">
    <property type="entry name" value="Ca_chan_IQ"/>
    <property type="match status" value="1"/>
</dbReference>
<dbReference type="InterPro" id="IPR005446">
    <property type="entry name" value="VDCC_L_a1su"/>
</dbReference>
<evidence type="ECO:0000256" key="16">
    <source>
        <dbReference type="SAM" id="MobiDB-lite"/>
    </source>
</evidence>
<keyword evidence="3 15" id="KW-0109">Calcium transport</keyword>
<keyword evidence="6 14" id="KW-0479">Metal-binding</keyword>
<keyword evidence="20" id="KW-1185">Reference proteome</keyword>
<dbReference type="PANTHER" id="PTHR45628:SF1">
    <property type="entry name" value="VOLTAGE-DEPENDENT CALCIUM CHANNEL TYPE D SUBUNIT ALPHA-1"/>
    <property type="match status" value="1"/>
</dbReference>
<dbReference type="Pfam" id="PF00520">
    <property type="entry name" value="Ion_trans"/>
    <property type="match status" value="5"/>
</dbReference>
<feature type="region of interest" description="Disordered" evidence="16">
    <location>
        <begin position="1732"/>
        <end position="1767"/>
    </location>
</feature>
<dbReference type="InterPro" id="IPR005821">
    <property type="entry name" value="Ion_trans_dom"/>
</dbReference>
<dbReference type="GO" id="GO:0046872">
    <property type="term" value="F:metal ion binding"/>
    <property type="evidence" value="ECO:0007669"/>
    <property type="project" value="UniProtKB-KW"/>
</dbReference>
<keyword evidence="9 15" id="KW-0851">Voltage-gated channel</keyword>
<dbReference type="Gene3D" id="6.10.250.2180">
    <property type="match status" value="1"/>
</dbReference>
<keyword evidence="2" id="KW-0813">Transport</keyword>
<keyword evidence="12 17" id="KW-0472">Membrane</keyword>
<feature type="transmembrane region" description="Helical" evidence="17">
    <location>
        <begin position="839"/>
        <end position="861"/>
    </location>
</feature>
<organism evidence="21">
    <name type="scientific">Hydatigena taeniaeformis</name>
    <name type="common">Feline tapeworm</name>
    <name type="synonym">Taenia taeniaeformis</name>
    <dbReference type="NCBI Taxonomy" id="6205"/>
    <lineage>
        <taxon>Eukaryota</taxon>
        <taxon>Metazoa</taxon>
        <taxon>Spiralia</taxon>
        <taxon>Lophotrochozoa</taxon>
        <taxon>Platyhelminthes</taxon>
        <taxon>Cestoda</taxon>
        <taxon>Eucestoda</taxon>
        <taxon>Cyclophyllidea</taxon>
        <taxon>Taeniidae</taxon>
        <taxon>Hydatigera</taxon>
    </lineage>
</organism>
<evidence type="ECO:0000256" key="5">
    <source>
        <dbReference type="ARBA" id="ARBA00022692"/>
    </source>
</evidence>
<feature type="binding site" evidence="14">
    <location>
        <position position="642"/>
    </location>
    <ligand>
        <name>Ca(2+)</name>
        <dbReference type="ChEBI" id="CHEBI:29108"/>
    </ligand>
</feature>
<feature type="transmembrane region" description="Helical" evidence="17">
    <location>
        <begin position="332"/>
        <end position="354"/>
    </location>
</feature>
<dbReference type="PRINTS" id="PR00167">
    <property type="entry name" value="CACHANNEL"/>
</dbReference>
<evidence type="ECO:0000256" key="8">
    <source>
        <dbReference type="ARBA" id="ARBA00022837"/>
    </source>
</evidence>
<dbReference type="SUPFAM" id="SSF81324">
    <property type="entry name" value="Voltage-gated potassium channels"/>
    <property type="match status" value="5"/>
</dbReference>
<feature type="transmembrane region" description="Helical" evidence="17">
    <location>
        <begin position="559"/>
        <end position="577"/>
    </location>
</feature>
<dbReference type="InterPro" id="IPR002077">
    <property type="entry name" value="VDCCAlpha1"/>
</dbReference>
<feature type="transmembrane region" description="Helical" evidence="17">
    <location>
        <begin position="78"/>
        <end position="97"/>
    </location>
</feature>
<feature type="region of interest" description="Disordered" evidence="16">
    <location>
        <begin position="695"/>
        <end position="722"/>
    </location>
</feature>
<sequence length="1923" mass="218364">MAMNIPGGNPWGPRAGGNPFLAGTRPVIADLAIAALKDRQSKRRRRICPQFNPNRSLFLLTKRNPIRRYCLMIVDAKPFEFFILATILANCIALAINHPYPMGDYNATNVALEKTELVFLIIFTTEAVLKIIAYGFVLHPDAYLRNFWNVLDFSIVVIGLGSKCLENTKLDVKSLRAFRVLRPLRLVSGLPSLQVVLNSIVTAMVPLFHIFLLVIFLIIVYAIIGLELFQSKLHATCYLVQENTTYIMMDNPRPCSNSSYSMAFNCSEIGPNYVCRDLPPELGERYVGPEDGLVNFDNFLYAMLTVFTCVTMEGWTTVGAYIAAAVGHWWPWIYFVSLILLGSFFVMNLVLGVLSGEFTKEKDKTDRKELFRKERQQKREQQDYENYKEWIEIAEDLSESEADAKSNKELESGLMDGKIVEDQEATSEPTARSQCCEGMRRLKKFRKRLRRVIIAFVKSRQFFALILTFVFLNTIVLVTEHHNQPLWLNQFQNFANVLFVSLFTLEMIIKMCAYGIQDYFATLFNRYDFFVVVASILEIILTYLGVIDPMGLSVLRCARLLRIFKITHYWAGLRGLVNRLLKSIKSVAGLLLLLFLFILICSLLGMQWFGGTFNFPNTDKPRSHFDGIAQSMITVFQMLTGEDWNAVMYNGMRAYKADGPLFGFVVIYFVIVFVVGNYILLNVFLAIAVDNLSDEDEDDEEGGMDDDNDVDDRPGSSAAAKKAAEAAANAKGPLDAYMEMNYEEMFAEEEEPDDGNLASKLEQMEINMANPQTIPPYSAFFIFDPTNNSALLCAEDPLNTYSLTNRILNYFDYFFTSVFTIEITLKMIAHGFIMHEGAFLRSMFNLLDLIVVFVALISFMLENEAISAVKILRVLRVLRPLRAINRAKGLKNVVQCVVTALKSIGNIMLVTVLIEFVFAVIGVQLFKGKYVSCNDPSKLTEQDCKGFFIEYEHGRPADVVERVWTHSELNFDNVANAMLTLFVVLTFEGWPPILYAGIDSNEEDMGPLQDHRKYIALYFIIYLIVASFFMVNIFVGFVIVTFQREGEREYKNCELNKNQRKCIEYALKARPRRRYIPKGHLQYKIWSMVVSRKLEITIFTFIFLNTVTLACKHDKMDPTFSSVLDNFNYFFTAVFTVEFILKLSAFSFRHYFGDPWNVIDFIIVLGSYIDIIVSKLYSYFGCLASHSSLAYPHRPLGLRTNCVERLMSADMPEVAGPRVRCHVHGEIHQRGIDLGDTIKCFKLFRGEIALTYGDDAEEGLPLLLDHGHASTSLVIGQQRNALNNLAVGQRAGVLTVATCHSNHLKVWLANLPRPQRIINFHSLDIPFLVMVAYASSETTLKFNINFFRLFRVMRLVKLLSKEESIRKLLWTFIKSLQPPIKKFGLKTLSISKRNLSALRTLSLDGLRKLGEWCKGSKDRMRSRGKALPYVALLIAMLFFIYAVIGMQLFGKISLHQPGLAPGEDGVIHRSNNFRNFFFALLVLFRSATGESWQEIMLACTPGRKCAVDSEDGSEGMNCGSNLAYPYFITFYLFCSFVIINLFVAVIMDNFDYLTRDWSILGPHHLDEFVTRWAEYDPEAKGRVRHLDVVTMLGKISPPLGFGSMCPHTRACHKLVQMNMPLQSDGTVFFNATLFALVRRNLRIKVPEDDEKEKSLDQLNEELRIVIKKIWKRTSPKLLDQILPPKDLDVVTVGKFYATFLIQNWFREWQKRKMIQKDTRYIPQILAGDRSMPHQPTIVGFPRRCSSDLTGDDIQRRKGEKRDMIPGGGILGRTLTDWTRKRGKKHISSGHRDITEDVSEFRKRQSQAGGGAGGAGVGGGVPTSPTQPSGQMPSIQVTAAHPAVIAVANLGDKKIKTSIPAPSGEEKGGGGIMGLIRRGSSYLRRKEAEEQQQRQEEERKEDLEIARSMFAAARRESYYARRAD</sequence>
<evidence type="ECO:0000313" key="19">
    <source>
        <dbReference type="EMBL" id="VDM31001.1"/>
    </source>
</evidence>
<feature type="transmembrane region" description="Helical" evidence="17">
    <location>
        <begin position="1016"/>
        <end position="1042"/>
    </location>
</feature>
<reference evidence="19 20" key="2">
    <citation type="submission" date="2018-11" db="EMBL/GenBank/DDBJ databases">
        <authorList>
            <consortium name="Pathogen Informatics"/>
        </authorList>
    </citation>
    <scope>NUCLEOTIDE SEQUENCE [LARGE SCALE GENOMIC DNA]</scope>
</reference>
<dbReference type="EMBL" id="UYWX01020320">
    <property type="protein sequence ID" value="VDM31001.1"/>
    <property type="molecule type" value="Genomic_DNA"/>
</dbReference>
<feature type="region of interest" description="Disordered" evidence="16">
    <location>
        <begin position="1857"/>
        <end position="1904"/>
    </location>
</feature>
<dbReference type="InterPro" id="IPR027359">
    <property type="entry name" value="Volt_channel_dom_sf"/>
</dbReference>
<dbReference type="Pfam" id="PF08763">
    <property type="entry name" value="Ca_chan_IQ"/>
    <property type="match status" value="1"/>
</dbReference>
<feature type="binding site" evidence="14">
    <location>
        <position position="988"/>
    </location>
    <ligand>
        <name>Ca(2+)</name>
        <dbReference type="ChEBI" id="CHEBI:29108"/>
    </ligand>
</feature>
<feature type="binding site" evidence="14">
    <location>
        <position position="313"/>
    </location>
    <ligand>
        <name>Ca(2+)</name>
        <dbReference type="ChEBI" id="CHEBI:29108"/>
    </ligand>
</feature>
<feature type="transmembrane region" description="Helical" evidence="17">
    <location>
        <begin position="813"/>
        <end position="833"/>
    </location>
</feature>
<dbReference type="FunFam" id="1.20.120.350:FF:000006">
    <property type="entry name" value="Voltage-dependent L-type calcium channel subunit alpha"/>
    <property type="match status" value="1"/>
</dbReference>
<feature type="transmembrane region" description="Helical" evidence="17">
    <location>
        <begin position="974"/>
        <end position="995"/>
    </location>
</feature>
<feature type="transmembrane region" description="Helical" evidence="17">
    <location>
        <begin position="299"/>
        <end position="326"/>
    </location>
</feature>
<dbReference type="Gene3D" id="1.10.287.70">
    <property type="match status" value="4"/>
</dbReference>
<evidence type="ECO:0000256" key="1">
    <source>
        <dbReference type="ARBA" id="ARBA00004141"/>
    </source>
</evidence>
<evidence type="ECO:0000256" key="6">
    <source>
        <dbReference type="ARBA" id="ARBA00022723"/>
    </source>
</evidence>
<reference evidence="21" key="1">
    <citation type="submission" date="2016-04" db="UniProtKB">
        <authorList>
            <consortium name="WormBaseParasite"/>
        </authorList>
    </citation>
    <scope>IDENTIFICATION</scope>
</reference>
<dbReference type="OrthoDB" id="431720at2759"/>
<dbReference type="PRINTS" id="PR01630">
    <property type="entry name" value="LVDCCALPHA1"/>
</dbReference>
<dbReference type="InterPro" id="IPR031649">
    <property type="entry name" value="GPHH_dom"/>
</dbReference>
<keyword evidence="4 15" id="KW-0107">Calcium channel</keyword>
<evidence type="ECO:0000256" key="9">
    <source>
        <dbReference type="ARBA" id="ARBA00022882"/>
    </source>
</evidence>
<feature type="transmembrane region" description="Helical" evidence="17">
    <location>
        <begin position="661"/>
        <end position="685"/>
    </location>
</feature>
<keyword evidence="10 17" id="KW-1133">Transmembrane helix</keyword>
<feature type="compositionally biased region" description="Basic and acidic residues" evidence="16">
    <location>
        <begin position="1883"/>
        <end position="1904"/>
    </location>
</feature>
<evidence type="ECO:0000256" key="4">
    <source>
        <dbReference type="ARBA" id="ARBA00022673"/>
    </source>
</evidence>
<dbReference type="GO" id="GO:0008331">
    <property type="term" value="F:high voltage-gated calcium channel activity"/>
    <property type="evidence" value="ECO:0007669"/>
    <property type="project" value="TreeGrafter"/>
</dbReference>
<evidence type="ECO:0000256" key="15">
    <source>
        <dbReference type="RuleBase" id="RU003808"/>
    </source>
</evidence>
<feature type="transmembrane region" description="Helical" evidence="17">
    <location>
        <begin position="1094"/>
        <end position="1111"/>
    </location>
</feature>
<dbReference type="FunFam" id="1.10.287.70:FF:000007">
    <property type="entry name" value="Voltage-dependent L-type calcium channel subunit alpha"/>
    <property type="match status" value="1"/>
</dbReference>
<feature type="transmembrane region" description="Helical" evidence="17">
    <location>
        <begin position="1426"/>
        <end position="1449"/>
    </location>
</feature>
<feature type="compositionally biased region" description="Acidic residues" evidence="16">
    <location>
        <begin position="695"/>
        <end position="710"/>
    </location>
</feature>
<comment type="subcellular location">
    <subcellularLocation>
        <location evidence="1 15">Membrane</location>
        <topology evidence="1 15">Multi-pass membrane protein</topology>
    </subcellularLocation>
</comment>
<dbReference type="GO" id="GO:0005891">
    <property type="term" value="C:voltage-gated calcium channel complex"/>
    <property type="evidence" value="ECO:0007669"/>
    <property type="project" value="InterPro"/>
</dbReference>
<feature type="transmembrane region" description="Helical" evidence="17">
    <location>
        <begin position="1123"/>
        <end position="1141"/>
    </location>
</feature>
<dbReference type="FunFam" id="1.10.287.70:FF:000009">
    <property type="entry name" value="Voltage-dependent L-type calcium channel subunit alpha"/>
    <property type="match status" value="1"/>
</dbReference>
<feature type="domain" description="Voltage-dependent calcium channel alpha-1 subunit IQ" evidence="18">
    <location>
        <begin position="1687"/>
        <end position="1721"/>
    </location>
</feature>
<feature type="compositionally biased region" description="Basic and acidic residues" evidence="16">
    <location>
        <begin position="1752"/>
        <end position="1763"/>
    </location>
</feature>
<feature type="region of interest" description="Disordered" evidence="16">
    <location>
        <begin position="1799"/>
        <end position="1832"/>
    </location>
</feature>
<evidence type="ECO:0000256" key="7">
    <source>
        <dbReference type="ARBA" id="ARBA00022737"/>
    </source>
</evidence>
<dbReference type="Pfam" id="PF16905">
    <property type="entry name" value="GPHH"/>
    <property type="match status" value="1"/>
</dbReference>
<keyword evidence="11" id="KW-0406">Ion transport</keyword>
<dbReference type="STRING" id="6205.A0A158RE73"/>
<feature type="transmembrane region" description="Helical" evidence="17">
    <location>
        <begin position="452"/>
        <end position="477"/>
    </location>
</feature>
<evidence type="ECO:0000256" key="14">
    <source>
        <dbReference type="PIRSR" id="PIRSR602077-1"/>
    </source>
</evidence>
<feature type="transmembrane region" description="Helical" evidence="17">
    <location>
        <begin position="207"/>
        <end position="229"/>
    </location>
</feature>
<feature type="transmembrane region" description="Helical" evidence="17">
    <location>
        <begin position="117"/>
        <end position="137"/>
    </location>
</feature>
<evidence type="ECO:0000313" key="21">
    <source>
        <dbReference type="WBParaSite" id="TTAC_0000676001-mRNA-1"/>
    </source>
</evidence>
<dbReference type="WBParaSite" id="TTAC_0000676001-mRNA-1">
    <property type="protein sequence ID" value="TTAC_0000676001-mRNA-1"/>
    <property type="gene ID" value="TTAC_0000676001"/>
</dbReference>
<feature type="transmembrane region" description="Helical" evidence="17">
    <location>
        <begin position="1523"/>
        <end position="1547"/>
    </location>
</feature>
<protein>
    <recommendedName>
        <fullName evidence="15">Voltage-dependent L-type calcium channel subunit alpha</fullName>
    </recommendedName>
</protein>
<evidence type="ECO:0000259" key="18">
    <source>
        <dbReference type="SMART" id="SM01062"/>
    </source>
</evidence>
<proteinExistence type="inferred from homology"/>